<dbReference type="Proteomes" id="UP000299102">
    <property type="component" value="Unassembled WGS sequence"/>
</dbReference>
<evidence type="ECO:0000313" key="3">
    <source>
        <dbReference type="Proteomes" id="UP000299102"/>
    </source>
</evidence>
<dbReference type="AlphaFoldDB" id="A0A4C1YKJ9"/>
<evidence type="ECO:0000313" key="2">
    <source>
        <dbReference type="EMBL" id="GBP74865.1"/>
    </source>
</evidence>
<feature type="region of interest" description="Disordered" evidence="1">
    <location>
        <begin position="21"/>
        <end position="44"/>
    </location>
</feature>
<organism evidence="2 3">
    <name type="scientific">Eumeta variegata</name>
    <name type="common">Bagworm moth</name>
    <name type="synonym">Eumeta japonica</name>
    <dbReference type="NCBI Taxonomy" id="151549"/>
    <lineage>
        <taxon>Eukaryota</taxon>
        <taxon>Metazoa</taxon>
        <taxon>Ecdysozoa</taxon>
        <taxon>Arthropoda</taxon>
        <taxon>Hexapoda</taxon>
        <taxon>Insecta</taxon>
        <taxon>Pterygota</taxon>
        <taxon>Neoptera</taxon>
        <taxon>Endopterygota</taxon>
        <taxon>Lepidoptera</taxon>
        <taxon>Glossata</taxon>
        <taxon>Ditrysia</taxon>
        <taxon>Tineoidea</taxon>
        <taxon>Psychidae</taxon>
        <taxon>Oiketicinae</taxon>
        <taxon>Eumeta</taxon>
    </lineage>
</organism>
<sequence>MGISPNGYLGSLVLSFIRDPRSKYSEGSHSPTVSPCRSGSSDEGIKVSGLTEQLHNSSGTARFDAGQTRTINDPNRYITQAMNVSGLKYGQLPFGVAWARSAADLAAIVGVASSE</sequence>
<reference evidence="2 3" key="1">
    <citation type="journal article" date="2019" name="Commun. Biol.">
        <title>The bagworm genome reveals a unique fibroin gene that provides high tensile strength.</title>
        <authorList>
            <person name="Kono N."/>
            <person name="Nakamura H."/>
            <person name="Ohtoshi R."/>
            <person name="Tomita M."/>
            <person name="Numata K."/>
            <person name="Arakawa K."/>
        </authorList>
    </citation>
    <scope>NUCLEOTIDE SEQUENCE [LARGE SCALE GENOMIC DNA]</scope>
</reference>
<accession>A0A4C1YKJ9</accession>
<keyword evidence="3" id="KW-1185">Reference proteome</keyword>
<comment type="caution">
    <text evidence="2">The sequence shown here is derived from an EMBL/GenBank/DDBJ whole genome shotgun (WGS) entry which is preliminary data.</text>
</comment>
<protein>
    <submittedName>
        <fullName evidence="2">Uncharacterized protein</fullName>
    </submittedName>
</protein>
<evidence type="ECO:0000256" key="1">
    <source>
        <dbReference type="SAM" id="MobiDB-lite"/>
    </source>
</evidence>
<dbReference type="EMBL" id="BGZK01001226">
    <property type="protein sequence ID" value="GBP74865.1"/>
    <property type="molecule type" value="Genomic_DNA"/>
</dbReference>
<gene>
    <name evidence="2" type="ORF">EVAR_99690_1</name>
</gene>
<name>A0A4C1YKJ9_EUMVA</name>
<proteinExistence type="predicted"/>
<feature type="compositionally biased region" description="Polar residues" evidence="1">
    <location>
        <begin position="27"/>
        <end position="41"/>
    </location>
</feature>